<sequence length="539" mass="57894">MTTETPEARQLSTTSRRAIEETWRSHGFHTDERLGWMLEDRARTMPDRIAVLTRTRQFTYGELQQRALAVARTLVAHGVRSGDTVCWMLPTDAEAVWVASAIWRIGAVSSPIVPIYGARELAAVVEQSRPVAVITNALVRGRRLPEEFDAVLATVGHEPRVRLLAEGAHAGWLDAEGEGSGALPPTVEPAPADAPSLILYTSGTEAAPKGAVHSTAGLMHELRSCVTEWGITYHDRMFMASPMTHITGLLQGFLIPTRVGGASILMDRWDAAEAVELIERHGGTYMAGATPFLRELLAAYAAAGRTTSSLRQYCCGGAAVPSELIRDADGLGIAAYRAWGMTELPTSTLSSELDPLWARAETDGRLAPGVELRVVDDDGRDLQPGDEGNLLLRGPEMMLGYVGADTAMGAISEDGWFTTGDVGFLGADGYVRISGRTKDIINRGGEKFSVREIEEHLRAHPRIEAIAVIAVPGGRLGERIGAVMVGDEDVTPAALADFMTSRGVAKQKTPELVVVVEAIPVNATGKVDKRAMLALFDGT</sequence>
<dbReference type="InterPro" id="IPR025110">
    <property type="entry name" value="AMP-bd_C"/>
</dbReference>
<dbReference type="InterPro" id="IPR042099">
    <property type="entry name" value="ANL_N_sf"/>
</dbReference>
<protein>
    <recommendedName>
        <fullName evidence="7">Cyclohexanecarboxylate-CoA ligase</fullName>
    </recommendedName>
</protein>
<comment type="similarity">
    <text evidence="1">Belongs to the ATP-dependent AMP-binding enzyme family.</text>
</comment>
<comment type="caution">
    <text evidence="5">The sequence shown here is derived from an EMBL/GenBank/DDBJ whole genome shotgun (WGS) entry which is preliminary data.</text>
</comment>
<dbReference type="InterPro" id="IPR000873">
    <property type="entry name" value="AMP-dep_synth/lig_dom"/>
</dbReference>
<evidence type="ECO:0000259" key="4">
    <source>
        <dbReference type="Pfam" id="PF13193"/>
    </source>
</evidence>
<proteinExistence type="inferred from homology"/>
<reference evidence="6" key="1">
    <citation type="journal article" date="2019" name="Int. J. Syst. Evol. Microbiol.">
        <title>The Global Catalogue of Microorganisms (GCM) 10K type strain sequencing project: providing services to taxonomists for standard genome sequencing and annotation.</title>
        <authorList>
            <consortium name="The Broad Institute Genomics Platform"/>
            <consortium name="The Broad Institute Genome Sequencing Center for Infectious Disease"/>
            <person name="Wu L."/>
            <person name="Ma J."/>
        </authorList>
    </citation>
    <scope>NUCLEOTIDE SEQUENCE [LARGE SCALE GENOMIC DNA]</scope>
    <source>
        <strain evidence="6">JCM 18959</strain>
    </source>
</reference>
<dbReference type="SUPFAM" id="SSF56801">
    <property type="entry name" value="Acetyl-CoA synthetase-like"/>
    <property type="match status" value="1"/>
</dbReference>
<dbReference type="Gene3D" id="3.40.50.12780">
    <property type="entry name" value="N-terminal domain of ligase-like"/>
    <property type="match status" value="1"/>
</dbReference>
<evidence type="ECO:0000256" key="1">
    <source>
        <dbReference type="ARBA" id="ARBA00006432"/>
    </source>
</evidence>
<dbReference type="Pfam" id="PF00501">
    <property type="entry name" value="AMP-binding"/>
    <property type="match status" value="1"/>
</dbReference>
<evidence type="ECO:0000313" key="5">
    <source>
        <dbReference type="EMBL" id="GAA5092025.1"/>
    </source>
</evidence>
<keyword evidence="6" id="KW-1185">Reference proteome</keyword>
<evidence type="ECO:0000259" key="3">
    <source>
        <dbReference type="Pfam" id="PF00501"/>
    </source>
</evidence>
<dbReference type="RefSeq" id="WP_194414817.1">
    <property type="nucleotide sequence ID" value="NZ_BAABKZ010000002.1"/>
</dbReference>
<evidence type="ECO:0000313" key="6">
    <source>
        <dbReference type="Proteomes" id="UP001501407"/>
    </source>
</evidence>
<dbReference type="InterPro" id="IPR045851">
    <property type="entry name" value="AMP-bd_C_sf"/>
</dbReference>
<dbReference type="Proteomes" id="UP001501407">
    <property type="component" value="Unassembled WGS sequence"/>
</dbReference>
<name>A0ABP9M6M8_9MICO</name>
<dbReference type="Pfam" id="PF13193">
    <property type="entry name" value="AMP-binding_C"/>
    <property type="match status" value="1"/>
</dbReference>
<keyword evidence="2" id="KW-0436">Ligase</keyword>
<dbReference type="PANTHER" id="PTHR43201:SF5">
    <property type="entry name" value="MEDIUM-CHAIN ACYL-COA LIGASE ACSF2, MITOCHONDRIAL"/>
    <property type="match status" value="1"/>
</dbReference>
<feature type="domain" description="AMP-dependent synthetase/ligase" evidence="3">
    <location>
        <begin position="38"/>
        <end position="401"/>
    </location>
</feature>
<accession>A0ABP9M6M8</accession>
<evidence type="ECO:0000256" key="2">
    <source>
        <dbReference type="ARBA" id="ARBA00022598"/>
    </source>
</evidence>
<dbReference type="PANTHER" id="PTHR43201">
    <property type="entry name" value="ACYL-COA SYNTHETASE"/>
    <property type="match status" value="1"/>
</dbReference>
<organism evidence="5 6">
    <name type="scientific">Microbacterium yannicii</name>
    <dbReference type="NCBI Taxonomy" id="671622"/>
    <lineage>
        <taxon>Bacteria</taxon>
        <taxon>Bacillati</taxon>
        <taxon>Actinomycetota</taxon>
        <taxon>Actinomycetes</taxon>
        <taxon>Micrococcales</taxon>
        <taxon>Microbacteriaceae</taxon>
        <taxon>Microbacterium</taxon>
    </lineage>
</organism>
<dbReference type="EMBL" id="BAABKZ010000002">
    <property type="protein sequence ID" value="GAA5092025.1"/>
    <property type="molecule type" value="Genomic_DNA"/>
</dbReference>
<feature type="domain" description="AMP-binding enzyme C-terminal" evidence="4">
    <location>
        <begin position="452"/>
        <end position="526"/>
    </location>
</feature>
<evidence type="ECO:0008006" key="7">
    <source>
        <dbReference type="Google" id="ProtNLM"/>
    </source>
</evidence>
<gene>
    <name evidence="5" type="ORF">GCM10025760_20080</name>
</gene>
<dbReference type="Gene3D" id="3.30.300.30">
    <property type="match status" value="1"/>
</dbReference>